<dbReference type="InterPro" id="IPR012533">
    <property type="entry name" value="YcnI-copper_dom"/>
</dbReference>
<sequence>MFPPPASSRALITAAALGAAALVGAAPASAHVHVDAAGAAPGSTSVLEFRVPGESENGSLTTQFSVALPNVASARTEVMPGWTARLDRDAAAGTVRSVTWTAAPNTGISADQFALFRLSVTLPDTESVSLPATQTYSDGQVVRWDQPPLPDGGEPEHPAPVLTLSGEPAGGHEHGASAATSTAGPAPAATTGSDDTARWLSGGALVLAAAALVVAMLRRRSS</sequence>
<keyword evidence="3" id="KW-0732">Signal</keyword>
<keyword evidence="2" id="KW-0472">Membrane</keyword>
<evidence type="ECO:0000313" key="5">
    <source>
        <dbReference type="EMBL" id="OFJ50320.1"/>
    </source>
</evidence>
<dbReference type="AlphaFoldDB" id="A0A1E8PWT7"/>
<keyword evidence="6" id="KW-1185">Reference proteome</keyword>
<reference evidence="5 6" key="1">
    <citation type="submission" date="2016-09" db="EMBL/GenBank/DDBJ databases">
        <title>genome sequence of Mycobacterium sp. 739 SCH.</title>
        <authorList>
            <person name="Greninger A.L."/>
            <person name="Qin X."/>
            <person name="Jerome K."/>
            <person name="Vora S."/>
            <person name="Quinn K."/>
        </authorList>
    </citation>
    <scope>NUCLEOTIDE SEQUENCE [LARGE SCALE GENOMIC DNA]</scope>
    <source>
        <strain evidence="5 6">SCH</strain>
    </source>
</reference>
<dbReference type="CDD" id="cd08545">
    <property type="entry name" value="YcnI_like"/>
    <property type="match status" value="1"/>
</dbReference>
<evidence type="ECO:0000313" key="6">
    <source>
        <dbReference type="Proteomes" id="UP000178953"/>
    </source>
</evidence>
<proteinExistence type="predicted"/>
<accession>A0A1E8PWT7</accession>
<dbReference type="OrthoDB" id="9810871at2"/>
<dbReference type="RefSeq" id="WP_070356450.1">
    <property type="nucleotide sequence ID" value="NZ_CP043474.1"/>
</dbReference>
<feature type="chain" id="PRO_5039148469" evidence="3">
    <location>
        <begin position="31"/>
        <end position="222"/>
    </location>
</feature>
<dbReference type="EMBL" id="MCHX01000161">
    <property type="protein sequence ID" value="OFJ50320.1"/>
    <property type="molecule type" value="Genomic_DNA"/>
</dbReference>
<dbReference type="Pfam" id="PF07987">
    <property type="entry name" value="DUF1775"/>
    <property type="match status" value="1"/>
</dbReference>
<name>A0A1E8PWT7_9MYCO</name>
<dbReference type="InterPro" id="IPR038507">
    <property type="entry name" value="YcnI-like_sf"/>
</dbReference>
<protein>
    <submittedName>
        <fullName evidence="5">Nuclear export factor GLE1</fullName>
    </submittedName>
</protein>
<comment type="caution">
    <text evidence="5">The sequence shown here is derived from an EMBL/GenBank/DDBJ whole genome shotgun (WGS) entry which is preliminary data.</text>
</comment>
<evidence type="ECO:0000256" key="2">
    <source>
        <dbReference type="SAM" id="Phobius"/>
    </source>
</evidence>
<feature type="domain" description="YncI copper-binding" evidence="4">
    <location>
        <begin position="31"/>
        <end position="164"/>
    </location>
</feature>
<organism evidence="5 6">
    <name type="scientific">Mycolicibacterium grossiae</name>
    <dbReference type="NCBI Taxonomy" id="1552759"/>
    <lineage>
        <taxon>Bacteria</taxon>
        <taxon>Bacillati</taxon>
        <taxon>Actinomycetota</taxon>
        <taxon>Actinomycetes</taxon>
        <taxon>Mycobacteriales</taxon>
        <taxon>Mycobacteriaceae</taxon>
        <taxon>Mycolicibacterium</taxon>
    </lineage>
</organism>
<keyword evidence="2" id="KW-0812">Transmembrane</keyword>
<gene>
    <name evidence="5" type="ORF">BEL07_28950</name>
</gene>
<keyword evidence="2" id="KW-1133">Transmembrane helix</keyword>
<feature type="compositionally biased region" description="Low complexity" evidence="1">
    <location>
        <begin position="176"/>
        <end position="193"/>
    </location>
</feature>
<feature type="transmembrane region" description="Helical" evidence="2">
    <location>
        <begin position="199"/>
        <end position="217"/>
    </location>
</feature>
<dbReference type="Proteomes" id="UP000178953">
    <property type="component" value="Unassembled WGS sequence"/>
</dbReference>
<evidence type="ECO:0000256" key="1">
    <source>
        <dbReference type="SAM" id="MobiDB-lite"/>
    </source>
</evidence>
<feature type="signal peptide" evidence="3">
    <location>
        <begin position="1"/>
        <end position="30"/>
    </location>
</feature>
<evidence type="ECO:0000259" key="4">
    <source>
        <dbReference type="Pfam" id="PF07987"/>
    </source>
</evidence>
<feature type="region of interest" description="Disordered" evidence="1">
    <location>
        <begin position="145"/>
        <end position="195"/>
    </location>
</feature>
<dbReference type="Gene3D" id="2.60.40.2230">
    <property type="entry name" value="Uncharacterised protein YcnI-like PF07987, DUF1775"/>
    <property type="match status" value="1"/>
</dbReference>
<evidence type="ECO:0000256" key="3">
    <source>
        <dbReference type="SAM" id="SignalP"/>
    </source>
</evidence>